<dbReference type="RefSeq" id="WP_071851910.1">
    <property type="nucleotide sequence ID" value="NZ_CP019562.1"/>
</dbReference>
<dbReference type="EMBL" id="MBDM01000009">
    <property type="protein sequence ID" value="OJG02043.1"/>
    <property type="molecule type" value="Genomic_DNA"/>
</dbReference>
<sequence length="317" mass="36676">MNKKKIGKEKKENQNDKKTKKFSLVKVILLTIVILGIFAAAGISISNYFSENSSSDNLFDKKWGSVGLKTSVWEFSGSEKLKIDYMLKNNEVFNYDVTIHDSYSDFKNITKTKLSEEDIVKSFKENFEILKNSDIKKEDLKFISLLDNKDQERYGRILYKIDQHKMVYLDIIGENTSVPYELVPLVNTKISGTYRVTKVYGTKGSVEEDQKNIDRLPNIKFSSDRIIVGDKVIYLTSYESFTNTVKNLKTKEQIIAIMESRGYKIKDTEKIYVDLDRVQFYIPVENGKKVFIGFLKNDTSNEENNAVMELEKVELKE</sequence>
<keyword evidence="1" id="KW-0472">Membrane</keyword>
<name>A0A1L8Q3Q7_STROR</name>
<evidence type="ECO:0000313" key="2">
    <source>
        <dbReference type="EMBL" id="OJG02043.1"/>
    </source>
</evidence>
<keyword evidence="1" id="KW-1133">Transmembrane helix</keyword>
<dbReference type="AlphaFoldDB" id="A0A1L8Q3Q7"/>
<comment type="caution">
    <text evidence="2">The sequence shown here is derived from an EMBL/GenBank/DDBJ whole genome shotgun (WGS) entry which is preliminary data.</text>
</comment>
<protein>
    <submittedName>
        <fullName evidence="2">Uncharacterized protein</fullName>
    </submittedName>
</protein>
<accession>A0A1L8Q3Q7</accession>
<gene>
    <name evidence="2" type="ORF">BBP19_06805</name>
</gene>
<evidence type="ECO:0000313" key="3">
    <source>
        <dbReference type="Proteomes" id="UP000183671"/>
    </source>
</evidence>
<reference evidence="2 3" key="1">
    <citation type="submission" date="2016-07" db="EMBL/GenBank/DDBJ databases">
        <title>A clinical isolate of carbapenem-resistant Streptococcus oralis with altered penicillin binding proteins.</title>
        <authorList>
            <person name="Kanji J.N."/>
            <person name="Bharat A."/>
            <person name="Naidu P."/>
            <person name="Martin I."/>
            <person name="Mulvey M.R."/>
            <person name="Panaro C.D."/>
        </authorList>
    </citation>
    <scope>NUCLEOTIDE SEQUENCE [LARGE SCALE GENOMIC DNA]</scope>
    <source>
        <strain evidence="2 3">SC15-3744</strain>
    </source>
</reference>
<feature type="transmembrane region" description="Helical" evidence="1">
    <location>
        <begin position="27"/>
        <end position="49"/>
    </location>
</feature>
<dbReference type="Proteomes" id="UP000183671">
    <property type="component" value="Unassembled WGS sequence"/>
</dbReference>
<organism evidence="2 3">
    <name type="scientific">Streptococcus oralis</name>
    <dbReference type="NCBI Taxonomy" id="1303"/>
    <lineage>
        <taxon>Bacteria</taxon>
        <taxon>Bacillati</taxon>
        <taxon>Bacillota</taxon>
        <taxon>Bacilli</taxon>
        <taxon>Lactobacillales</taxon>
        <taxon>Streptococcaceae</taxon>
        <taxon>Streptococcus</taxon>
    </lineage>
</organism>
<proteinExistence type="predicted"/>
<keyword evidence="1" id="KW-0812">Transmembrane</keyword>
<evidence type="ECO:0000256" key="1">
    <source>
        <dbReference type="SAM" id="Phobius"/>
    </source>
</evidence>